<comment type="caution">
    <text evidence="1">The sequence shown here is derived from an EMBL/GenBank/DDBJ whole genome shotgun (WGS) entry which is preliminary data.</text>
</comment>
<organism evidence="1 2">
    <name type="scientific">Cryobacterium sinapicolor</name>
    <dbReference type="NCBI Taxonomy" id="1259236"/>
    <lineage>
        <taxon>Bacteria</taxon>
        <taxon>Bacillati</taxon>
        <taxon>Actinomycetota</taxon>
        <taxon>Actinomycetes</taxon>
        <taxon>Micrococcales</taxon>
        <taxon>Microbacteriaceae</taxon>
        <taxon>Cryobacterium</taxon>
    </lineage>
</organism>
<sequence>MRETSDALMNLALFAIDHATSSVVPRGGPLIPFAVIEKDGDRDLHRFEVGRLEAMVAAGRHFVREQNDLDRVAFAWDGYLSLDGERSDAVFVEASDAHAPSSVILAQCYATRGRFHTRTFAVGQPVHMGTGNLF</sequence>
<name>A0ABY2IT67_9MICO</name>
<protein>
    <submittedName>
        <fullName evidence="1">Uncharacterized protein</fullName>
    </submittedName>
</protein>
<gene>
    <name evidence="1" type="ORF">E3T28_15715</name>
</gene>
<evidence type="ECO:0000313" key="1">
    <source>
        <dbReference type="EMBL" id="TFC94176.1"/>
    </source>
</evidence>
<keyword evidence="2" id="KW-1185">Reference proteome</keyword>
<dbReference type="Proteomes" id="UP000297853">
    <property type="component" value="Unassembled WGS sequence"/>
</dbReference>
<dbReference type="EMBL" id="SOGQ01000087">
    <property type="protein sequence ID" value="TFC94176.1"/>
    <property type="molecule type" value="Genomic_DNA"/>
</dbReference>
<dbReference type="RefSeq" id="WP_134433045.1">
    <property type="nucleotide sequence ID" value="NZ_SOGQ01000087.1"/>
</dbReference>
<accession>A0ABY2IT67</accession>
<evidence type="ECO:0000313" key="2">
    <source>
        <dbReference type="Proteomes" id="UP000297853"/>
    </source>
</evidence>
<proteinExistence type="predicted"/>
<reference evidence="1 2" key="1">
    <citation type="submission" date="2019-03" db="EMBL/GenBank/DDBJ databases">
        <title>Genomics of glacier-inhabiting Cryobacterium strains.</title>
        <authorList>
            <person name="Liu Q."/>
            <person name="Xin Y.-H."/>
        </authorList>
    </citation>
    <scope>NUCLEOTIDE SEQUENCE [LARGE SCALE GENOMIC DNA]</scope>
    <source>
        <strain evidence="1 2">TMT1-23-1</strain>
    </source>
</reference>